<dbReference type="InterPro" id="IPR001314">
    <property type="entry name" value="Peptidase_S1A"/>
</dbReference>
<keyword evidence="12" id="KW-1185">Reference proteome</keyword>
<dbReference type="InterPro" id="IPR043504">
    <property type="entry name" value="Peptidase_S1_PA_chymotrypsin"/>
</dbReference>
<comment type="domain">
    <text evidence="8">The clip domain consists of 35-55 residues which are 'knitted' together usually by 3 conserved disulfide bonds forming a clip-like compact structure.</text>
</comment>
<dbReference type="Pfam" id="PF12032">
    <property type="entry name" value="CLIP"/>
    <property type="match status" value="1"/>
</dbReference>
<dbReference type="GeneID" id="109425319"/>
<feature type="signal peptide" evidence="8">
    <location>
        <begin position="1"/>
        <end position="21"/>
    </location>
</feature>
<feature type="chain" id="PRO_5044986621" description="CLIP domain-containing serine protease" evidence="8">
    <location>
        <begin position="22"/>
        <end position="369"/>
    </location>
</feature>
<evidence type="ECO:0000256" key="2">
    <source>
        <dbReference type="ARBA" id="ARBA00022729"/>
    </source>
</evidence>
<dbReference type="InterPro" id="IPR009003">
    <property type="entry name" value="Peptidase_S1_PA"/>
</dbReference>
<evidence type="ECO:0000313" key="11">
    <source>
        <dbReference type="EnsemblMetazoa" id="AALFPA23_023118.P34391"/>
    </source>
</evidence>
<dbReference type="Gene3D" id="3.30.1640.30">
    <property type="match status" value="1"/>
</dbReference>
<reference evidence="12" key="1">
    <citation type="journal article" date="2015" name="Proc. Natl. Acad. Sci. U.S.A.">
        <title>Genome sequence of the Asian Tiger mosquito, Aedes albopictus, reveals insights into its biology, genetics, and evolution.</title>
        <authorList>
            <person name="Chen X.G."/>
            <person name="Jiang X."/>
            <person name="Gu J."/>
            <person name="Xu M."/>
            <person name="Wu Y."/>
            <person name="Deng Y."/>
            <person name="Zhang C."/>
            <person name="Bonizzoni M."/>
            <person name="Dermauw W."/>
            <person name="Vontas J."/>
            <person name="Armbruster P."/>
            <person name="Huang X."/>
            <person name="Yang Y."/>
            <person name="Zhang H."/>
            <person name="He W."/>
            <person name="Peng H."/>
            <person name="Liu Y."/>
            <person name="Wu K."/>
            <person name="Chen J."/>
            <person name="Lirakis M."/>
            <person name="Topalis P."/>
            <person name="Van Leeuwen T."/>
            <person name="Hall A.B."/>
            <person name="Jiang X."/>
            <person name="Thorpe C."/>
            <person name="Mueller R.L."/>
            <person name="Sun C."/>
            <person name="Waterhouse R.M."/>
            <person name="Yan G."/>
            <person name="Tu Z.J."/>
            <person name="Fang X."/>
            <person name="James A.A."/>
        </authorList>
    </citation>
    <scope>NUCLEOTIDE SEQUENCE [LARGE SCALE GENOMIC DNA]</scope>
    <source>
        <strain evidence="12">Foshan</strain>
    </source>
</reference>
<dbReference type="PROSITE" id="PS51888">
    <property type="entry name" value="CLIP"/>
    <property type="match status" value="1"/>
</dbReference>
<evidence type="ECO:0000256" key="7">
    <source>
        <dbReference type="ARBA" id="ARBA00024195"/>
    </source>
</evidence>
<dbReference type="SUPFAM" id="SSF50494">
    <property type="entry name" value="Trypsin-like serine proteases"/>
    <property type="match status" value="1"/>
</dbReference>
<dbReference type="PANTHER" id="PTHR24256">
    <property type="entry name" value="TRYPTASE-RELATED"/>
    <property type="match status" value="1"/>
</dbReference>
<dbReference type="EC" id="3.4.21.-" evidence="8"/>
<dbReference type="InterPro" id="IPR022700">
    <property type="entry name" value="CLIP"/>
</dbReference>
<keyword evidence="5" id="KW-1015">Disulfide bond</keyword>
<keyword evidence="6" id="KW-0325">Glycoprotein</keyword>
<dbReference type="RefSeq" id="XP_019556104.3">
    <property type="nucleotide sequence ID" value="XM_019700559.3"/>
</dbReference>
<dbReference type="Pfam" id="PF00089">
    <property type="entry name" value="Trypsin"/>
    <property type="match status" value="1"/>
</dbReference>
<comment type="similarity">
    <text evidence="7 8">Belongs to the peptidase S1 family. CLIP subfamily.</text>
</comment>
<keyword evidence="1 8" id="KW-0645">Protease</keyword>
<dbReference type="CDD" id="cd00190">
    <property type="entry name" value="Tryp_SPc"/>
    <property type="match status" value="1"/>
</dbReference>
<proteinExistence type="inferred from homology"/>
<dbReference type="Gene3D" id="2.40.10.10">
    <property type="entry name" value="Trypsin-like serine proteases"/>
    <property type="match status" value="2"/>
</dbReference>
<evidence type="ECO:0000256" key="4">
    <source>
        <dbReference type="ARBA" id="ARBA00022825"/>
    </source>
</evidence>
<dbReference type="SMART" id="SM00020">
    <property type="entry name" value="Tryp_SPc"/>
    <property type="match status" value="1"/>
</dbReference>
<organism evidence="11 12">
    <name type="scientific">Aedes albopictus</name>
    <name type="common">Asian tiger mosquito</name>
    <name type="synonym">Stegomyia albopicta</name>
    <dbReference type="NCBI Taxonomy" id="7160"/>
    <lineage>
        <taxon>Eukaryota</taxon>
        <taxon>Metazoa</taxon>
        <taxon>Ecdysozoa</taxon>
        <taxon>Arthropoda</taxon>
        <taxon>Hexapoda</taxon>
        <taxon>Insecta</taxon>
        <taxon>Pterygota</taxon>
        <taxon>Neoptera</taxon>
        <taxon>Endopterygota</taxon>
        <taxon>Diptera</taxon>
        <taxon>Nematocera</taxon>
        <taxon>Culicoidea</taxon>
        <taxon>Culicidae</taxon>
        <taxon>Culicinae</taxon>
        <taxon>Aedini</taxon>
        <taxon>Aedes</taxon>
        <taxon>Stegomyia</taxon>
    </lineage>
</organism>
<keyword evidence="8" id="KW-0964">Secreted</keyword>
<keyword evidence="4 8" id="KW-0720">Serine protease</keyword>
<accession>A0ABM1ZZV6</accession>
<evidence type="ECO:0000259" key="9">
    <source>
        <dbReference type="PROSITE" id="PS50240"/>
    </source>
</evidence>
<evidence type="ECO:0000313" key="12">
    <source>
        <dbReference type="Proteomes" id="UP000069940"/>
    </source>
</evidence>
<dbReference type="SMART" id="SM00680">
    <property type="entry name" value="CLIP"/>
    <property type="match status" value="1"/>
</dbReference>
<dbReference type="PROSITE" id="PS50240">
    <property type="entry name" value="TRYPSIN_DOM"/>
    <property type="match status" value="1"/>
</dbReference>
<dbReference type="InterPro" id="IPR018114">
    <property type="entry name" value="TRYPSIN_HIS"/>
</dbReference>
<evidence type="ECO:0000256" key="6">
    <source>
        <dbReference type="ARBA" id="ARBA00023180"/>
    </source>
</evidence>
<dbReference type="PRINTS" id="PR00722">
    <property type="entry name" value="CHYMOTRYPSIN"/>
</dbReference>
<evidence type="ECO:0000256" key="3">
    <source>
        <dbReference type="ARBA" id="ARBA00022801"/>
    </source>
</evidence>
<keyword evidence="2 8" id="KW-0732">Signal</keyword>
<dbReference type="Proteomes" id="UP000069940">
    <property type="component" value="Unassembled WGS sequence"/>
</dbReference>
<sequence>MKSSFFFSLWCILLTSRWTSSQDTDCLTVHAKKGECILIVHCPALLKIAKSPLVSESERKYLQAHFCGDRKVCCEKPSITTATTTATTISQNDNKEFQALSLLSNEKDCGLDSAGFRIYDGDRTNKEQFRWTVALDYNLPNKKGVRCGGSLINTRYVLTAAHCVDIVRNNKQDLTIRLGEWNIDQNPDCEEFDEEDCNPEVIFARVDQIIIHPGYKKQVHDIALLKMKQALPKNYTLHILPICVPLSTELLQDSFVNKNVTVVGWGRNENGTKSRHKMYAEITTISNQRCEDELEESISDNKMCAKSLTGIYREACDGDSGGPLQIQINGAYYLIGIISHGPRCGQTTLPAVYTRITSYVDWILKQITE</sequence>
<dbReference type="InterPro" id="IPR038565">
    <property type="entry name" value="CLIP_sf"/>
</dbReference>
<protein>
    <recommendedName>
        <fullName evidence="8">CLIP domain-containing serine protease</fullName>
        <ecNumber evidence="8">3.4.21.-</ecNumber>
    </recommendedName>
</protein>
<evidence type="ECO:0000256" key="1">
    <source>
        <dbReference type="ARBA" id="ARBA00022670"/>
    </source>
</evidence>
<evidence type="ECO:0000256" key="5">
    <source>
        <dbReference type="ARBA" id="ARBA00023157"/>
    </source>
</evidence>
<reference evidence="11" key="2">
    <citation type="submission" date="2025-05" db="UniProtKB">
        <authorList>
            <consortium name="EnsemblMetazoa"/>
        </authorList>
    </citation>
    <scope>IDENTIFICATION</scope>
    <source>
        <strain evidence="11">Foshan</strain>
    </source>
</reference>
<dbReference type="InterPro" id="IPR001254">
    <property type="entry name" value="Trypsin_dom"/>
</dbReference>
<dbReference type="PROSITE" id="PS00134">
    <property type="entry name" value="TRYPSIN_HIS"/>
    <property type="match status" value="1"/>
</dbReference>
<name>A0ABM1ZZV6_AEDAL</name>
<comment type="subcellular location">
    <subcellularLocation>
        <location evidence="8">Secreted</location>
    </subcellularLocation>
</comment>
<dbReference type="InterPro" id="IPR051487">
    <property type="entry name" value="Ser/Thr_Proteases_Immune/Dev"/>
</dbReference>
<dbReference type="EnsemblMetazoa" id="AALFPA23_023118.R34391">
    <property type="protein sequence ID" value="AALFPA23_023118.P34391"/>
    <property type="gene ID" value="AALFPA23_023118"/>
</dbReference>
<feature type="domain" description="Peptidase S1" evidence="9">
    <location>
        <begin position="118"/>
        <end position="368"/>
    </location>
</feature>
<feature type="domain" description="Clip" evidence="10">
    <location>
        <begin position="25"/>
        <end position="74"/>
    </location>
</feature>
<evidence type="ECO:0000259" key="10">
    <source>
        <dbReference type="PROSITE" id="PS51888"/>
    </source>
</evidence>
<keyword evidence="3 8" id="KW-0378">Hydrolase</keyword>
<evidence type="ECO:0000256" key="8">
    <source>
        <dbReference type="RuleBase" id="RU366078"/>
    </source>
</evidence>